<dbReference type="RefSeq" id="WP_037941242.1">
    <property type="nucleotide sequence ID" value="NZ_JBFADL010000036.1"/>
</dbReference>
<comment type="caution">
    <text evidence="1">The sequence shown here is derived from an EMBL/GenBank/DDBJ whole genome shotgun (WGS) entry which is preliminary data.</text>
</comment>
<evidence type="ECO:0000313" key="1">
    <source>
        <dbReference type="EMBL" id="KES02971.1"/>
    </source>
</evidence>
<proteinExistence type="predicted"/>
<dbReference type="eggNOG" id="ENOG5030MG4">
    <property type="taxonomic scope" value="Bacteria"/>
</dbReference>
<keyword evidence="2" id="KW-1185">Reference proteome</keyword>
<organism evidence="1 2">
    <name type="scientific">Streptomyces toyocaensis</name>
    <dbReference type="NCBI Taxonomy" id="55952"/>
    <lineage>
        <taxon>Bacteria</taxon>
        <taxon>Bacillati</taxon>
        <taxon>Actinomycetota</taxon>
        <taxon>Actinomycetes</taxon>
        <taxon>Kitasatosporales</taxon>
        <taxon>Streptomycetaceae</taxon>
        <taxon>Streptomyces</taxon>
    </lineage>
</organism>
<dbReference type="OrthoDB" id="3689934at2"/>
<sequence>MTHAASPRTSVNPVRPEPLLVPFVIQREGEDAAPDNLLLTPIGGPGRYRLSYADEDPRDRDLRGVLWARCSFGAVDDFGKPTGKPQWRMMHPLRQRGTMQAMRCQVCAGRARTPLGYIFLAGPDTVDPDDLGILTNQPPVCARHARTAADLCPHLTPDPMVLLAQSAPLYGVNGVGYGYGCQGVQVMERPAGPIPYGHPLMRTVLASQMVRRLSSFRPVGLDELLWELERAA</sequence>
<accession>A0A081XHE8</accession>
<gene>
    <name evidence="1" type="ORF">BU52_32995</name>
</gene>
<dbReference type="EMBL" id="JFCB01000057">
    <property type="protein sequence ID" value="KES02971.1"/>
    <property type="molecule type" value="Genomic_DNA"/>
</dbReference>
<evidence type="ECO:0000313" key="2">
    <source>
        <dbReference type="Proteomes" id="UP000028341"/>
    </source>
</evidence>
<dbReference type="AlphaFoldDB" id="A0A081XHE8"/>
<dbReference type="Proteomes" id="UP000028341">
    <property type="component" value="Unassembled WGS sequence"/>
</dbReference>
<protein>
    <submittedName>
        <fullName evidence="1">Uncharacterized protein</fullName>
    </submittedName>
</protein>
<dbReference type="STRING" id="55952.BU52_32995"/>
<name>A0A081XHE8_STRTO</name>
<reference evidence="1 2" key="1">
    <citation type="submission" date="2014-02" db="EMBL/GenBank/DDBJ databases">
        <title>The genome announcement of Streptomyces toyocaensis NRRL15009.</title>
        <authorList>
            <person name="Hong H.-J."/>
            <person name="Kwun M.J."/>
        </authorList>
    </citation>
    <scope>NUCLEOTIDE SEQUENCE [LARGE SCALE GENOMIC DNA]</scope>
    <source>
        <strain evidence="1 2">NRRL 15009</strain>
    </source>
</reference>